<sequence>MARLPRLASGGGRGGGVSFPSRRQHVATSQRRFKDEKNPVGAIFPAIRHNSCGMRSLHPFSDATAAADVATSRKENIGFGMVKHENFVCFCRLIPIIEHISFM</sequence>
<dbReference type="Proteomes" id="UP000499080">
    <property type="component" value="Unassembled WGS sequence"/>
</dbReference>
<reference evidence="2 3" key="1">
    <citation type="journal article" date="2019" name="Sci. Rep.">
        <title>Orb-weaving spider Araneus ventricosus genome elucidates the spidroin gene catalogue.</title>
        <authorList>
            <person name="Kono N."/>
            <person name="Nakamura H."/>
            <person name="Ohtoshi R."/>
            <person name="Moran D.A.P."/>
            <person name="Shinohara A."/>
            <person name="Yoshida Y."/>
            <person name="Fujiwara M."/>
            <person name="Mori M."/>
            <person name="Tomita M."/>
            <person name="Arakawa K."/>
        </authorList>
    </citation>
    <scope>NUCLEOTIDE SEQUENCE [LARGE SCALE GENOMIC DNA]</scope>
</reference>
<feature type="region of interest" description="Disordered" evidence="1">
    <location>
        <begin position="1"/>
        <end position="37"/>
    </location>
</feature>
<protein>
    <submittedName>
        <fullName evidence="2">Uncharacterized protein</fullName>
    </submittedName>
</protein>
<keyword evidence="3" id="KW-1185">Reference proteome</keyword>
<organism evidence="2 3">
    <name type="scientific">Araneus ventricosus</name>
    <name type="common">Orbweaver spider</name>
    <name type="synonym">Epeira ventricosa</name>
    <dbReference type="NCBI Taxonomy" id="182803"/>
    <lineage>
        <taxon>Eukaryota</taxon>
        <taxon>Metazoa</taxon>
        <taxon>Ecdysozoa</taxon>
        <taxon>Arthropoda</taxon>
        <taxon>Chelicerata</taxon>
        <taxon>Arachnida</taxon>
        <taxon>Araneae</taxon>
        <taxon>Araneomorphae</taxon>
        <taxon>Entelegynae</taxon>
        <taxon>Araneoidea</taxon>
        <taxon>Araneidae</taxon>
        <taxon>Araneus</taxon>
    </lineage>
</organism>
<comment type="caution">
    <text evidence="2">The sequence shown here is derived from an EMBL/GenBank/DDBJ whole genome shotgun (WGS) entry which is preliminary data.</text>
</comment>
<evidence type="ECO:0000313" key="2">
    <source>
        <dbReference type="EMBL" id="GBL88314.1"/>
    </source>
</evidence>
<dbReference type="EMBL" id="BGPR01000059">
    <property type="protein sequence ID" value="GBL88314.1"/>
    <property type="molecule type" value="Genomic_DNA"/>
</dbReference>
<accession>A0A4Y2BB25</accession>
<proteinExistence type="predicted"/>
<evidence type="ECO:0000256" key="1">
    <source>
        <dbReference type="SAM" id="MobiDB-lite"/>
    </source>
</evidence>
<dbReference type="AlphaFoldDB" id="A0A4Y2BB25"/>
<gene>
    <name evidence="2" type="ORF">AVEN_102988_1</name>
</gene>
<evidence type="ECO:0000313" key="3">
    <source>
        <dbReference type="Proteomes" id="UP000499080"/>
    </source>
</evidence>
<name>A0A4Y2BB25_ARAVE</name>